<dbReference type="RefSeq" id="WP_083373146.1">
    <property type="nucleotide sequence ID" value="NZ_LT608328.1"/>
</dbReference>
<dbReference type="STRING" id="1642646.ING2E5A_0498"/>
<dbReference type="AlphaFoldDB" id="A0A1G4G4E8"/>
<dbReference type="KEGG" id="pmuc:ING2E5A_0498"/>
<dbReference type="Pfam" id="PF14054">
    <property type="entry name" value="DUF4249"/>
    <property type="match status" value="1"/>
</dbReference>
<evidence type="ECO:0000313" key="1">
    <source>
        <dbReference type="EMBL" id="SCM55654.1"/>
    </source>
</evidence>
<evidence type="ECO:0000313" key="2">
    <source>
        <dbReference type="Proteomes" id="UP000178485"/>
    </source>
</evidence>
<keyword evidence="2" id="KW-1185">Reference proteome</keyword>
<organism evidence="1 2">
    <name type="scientific">Petrimonas mucosa</name>
    <dbReference type="NCBI Taxonomy" id="1642646"/>
    <lineage>
        <taxon>Bacteria</taxon>
        <taxon>Pseudomonadati</taxon>
        <taxon>Bacteroidota</taxon>
        <taxon>Bacteroidia</taxon>
        <taxon>Bacteroidales</taxon>
        <taxon>Dysgonomonadaceae</taxon>
        <taxon>Petrimonas</taxon>
    </lineage>
</organism>
<dbReference type="Proteomes" id="UP000178485">
    <property type="component" value="Chromosome i"/>
</dbReference>
<reference evidence="1 2" key="1">
    <citation type="submission" date="2016-08" db="EMBL/GenBank/DDBJ databases">
        <authorList>
            <person name="Seilhamer J.J."/>
        </authorList>
    </citation>
    <scope>NUCLEOTIDE SEQUENCE [LARGE SCALE GENOMIC DNA]</scope>
    <source>
        <strain evidence="1">ING2-E5A</strain>
    </source>
</reference>
<accession>A0A1G4G4E8</accession>
<proteinExistence type="predicted"/>
<dbReference type="PROSITE" id="PS51257">
    <property type="entry name" value="PROKAR_LIPOPROTEIN"/>
    <property type="match status" value="1"/>
</dbReference>
<evidence type="ECO:0008006" key="3">
    <source>
        <dbReference type="Google" id="ProtNLM"/>
    </source>
</evidence>
<gene>
    <name evidence="1" type="ORF">ING2E5A_0498</name>
</gene>
<name>A0A1G4G4E8_9BACT</name>
<sequence length="383" mass="44176">MKRKYISFLITTILLLSCERMLEVNFSDEKPLIVMNGVVEPDKPISVAVSKSFLFTDTDSTAPYLKDVSVELHVNDTFVEKLQRFAIDTAKYRARRGNSYFRSESHVKVGDRVKIKASAPGLETAWVETVIPTPAAIEKVDTATFFVPAPGNNTFGFYWNPYGEYSWDSDSGWGYGGYYIPVPEIFYEPFYRRMRLHIGVRKQKNDVAHYFLLRIVAENPEYKDYPFYLPVETQDDPIFARDPKNLFLEKLFNNNYSTNSSSVFTDNLFKDNAYTLNVSTGGLYTVKVEHTKPEKEGEKPEYLSHEVKNPPIEVRIYTLSHDYYSYLKSVEKWDYDKEFDFISEPRVTYSNVHNGIGFVGSMSYISERIQIPSFPGGKNTVPR</sequence>
<dbReference type="EMBL" id="LT608328">
    <property type="protein sequence ID" value="SCM55654.1"/>
    <property type="molecule type" value="Genomic_DNA"/>
</dbReference>
<dbReference type="InterPro" id="IPR025345">
    <property type="entry name" value="DUF4249"/>
</dbReference>
<protein>
    <recommendedName>
        <fullName evidence="3">DUF4249 domain-containing protein</fullName>
    </recommendedName>
</protein>